<gene>
    <name evidence="1" type="ORF">GJQ57_11920</name>
</gene>
<reference evidence="1 2" key="1">
    <citation type="submission" date="2019-11" db="EMBL/GenBank/DDBJ databases">
        <title>Phenotypic characterization of an OXA-22 and OXA-60 co-producing Ralstonia pickettii clinical strain.</title>
        <authorList>
            <person name="He F."/>
        </authorList>
    </citation>
    <scope>NUCLEOTIDE SEQUENCE [LARGE SCALE GENOMIC DNA]</scope>
    <source>
        <strain evidence="1 2">PSLESD1</strain>
    </source>
</reference>
<evidence type="ECO:0000313" key="2">
    <source>
        <dbReference type="Proteomes" id="UP000441032"/>
    </source>
</evidence>
<dbReference type="NCBIfam" id="NF033419">
    <property type="entry name" value="T6SS_TagK_dom"/>
    <property type="match status" value="1"/>
</dbReference>
<organism evidence="1 2">
    <name type="scientific">Ralstonia pickettii</name>
    <name type="common">Burkholderia pickettii</name>
    <dbReference type="NCBI Taxonomy" id="329"/>
    <lineage>
        <taxon>Bacteria</taxon>
        <taxon>Pseudomonadati</taxon>
        <taxon>Pseudomonadota</taxon>
        <taxon>Betaproteobacteria</taxon>
        <taxon>Burkholderiales</taxon>
        <taxon>Burkholderiaceae</taxon>
        <taxon>Ralstonia</taxon>
    </lineage>
</organism>
<dbReference type="EMBL" id="WJYN01000004">
    <property type="protein sequence ID" value="MRS99352.1"/>
    <property type="molecule type" value="Genomic_DNA"/>
</dbReference>
<sequence>MGEQRFPAAQHSILDDLVPTDNTSGWVPGAGDAFSILRRTGGMELTQSPPTTASGPEDVLMQLSREADAVLRDPGVSNAYYQHQAPPRSDGAIANSADATSADPLQVGTQPATDSLLDMLIGQPRIESLIGDTDNFTDSHTLFASPPVPDVLHLFAGDIEIAKRRGITTALTRREHHLVSMDSAYLPATTYQQESDTHDH</sequence>
<evidence type="ECO:0000313" key="1">
    <source>
        <dbReference type="EMBL" id="MRS99352.1"/>
    </source>
</evidence>
<dbReference type="AlphaFoldDB" id="A0A7X2HMP8"/>
<proteinExistence type="predicted"/>
<comment type="caution">
    <text evidence="1">The sequence shown here is derived from an EMBL/GenBank/DDBJ whole genome shotgun (WGS) entry which is preliminary data.</text>
</comment>
<protein>
    <submittedName>
        <fullName evidence="1">TagK domain-containing protein</fullName>
    </submittedName>
</protein>
<accession>A0A7X2HMP8</accession>
<dbReference type="InterPro" id="IPR047914">
    <property type="entry name" value="TagK-like_C"/>
</dbReference>
<name>A0A7X2HMP8_RALPI</name>
<dbReference type="RefSeq" id="WP_154206955.1">
    <property type="nucleotide sequence ID" value="NZ_WJYN01000004.1"/>
</dbReference>
<dbReference type="Proteomes" id="UP000441032">
    <property type="component" value="Unassembled WGS sequence"/>
</dbReference>